<feature type="transmembrane region" description="Helical" evidence="8">
    <location>
        <begin position="5"/>
        <end position="25"/>
    </location>
</feature>
<feature type="transmembrane region" description="Helical" evidence="8">
    <location>
        <begin position="141"/>
        <end position="167"/>
    </location>
</feature>
<dbReference type="KEGG" id="drc:G0Q07_13650"/>
<feature type="transmembrane region" description="Helical" evidence="8">
    <location>
        <begin position="31"/>
        <end position="56"/>
    </location>
</feature>
<evidence type="ECO:0000256" key="4">
    <source>
        <dbReference type="ARBA" id="ARBA00022475"/>
    </source>
</evidence>
<keyword evidence="6 8" id="KW-1133">Transmembrane helix</keyword>
<evidence type="ECO:0000256" key="5">
    <source>
        <dbReference type="ARBA" id="ARBA00022692"/>
    </source>
</evidence>
<evidence type="ECO:0000313" key="10">
    <source>
        <dbReference type="Proteomes" id="UP000474630"/>
    </source>
</evidence>
<keyword evidence="7 8" id="KW-0472">Membrane</keyword>
<feature type="transmembrane region" description="Helical" evidence="8">
    <location>
        <begin position="232"/>
        <end position="252"/>
    </location>
</feature>
<evidence type="ECO:0000256" key="2">
    <source>
        <dbReference type="ARBA" id="ARBA00009142"/>
    </source>
</evidence>
<evidence type="ECO:0000256" key="3">
    <source>
        <dbReference type="ARBA" id="ARBA00022448"/>
    </source>
</evidence>
<proteinExistence type="inferred from homology"/>
<dbReference type="InterPro" id="IPR052017">
    <property type="entry name" value="TSUP"/>
</dbReference>
<name>A0A6C0RDG9_9BACT</name>
<comment type="subcellular location">
    <subcellularLocation>
        <location evidence="1 8">Cell membrane</location>
        <topology evidence="1 8">Multi-pass membrane protein</topology>
    </subcellularLocation>
</comment>
<dbReference type="Proteomes" id="UP000474630">
    <property type="component" value="Chromosome"/>
</dbReference>
<feature type="transmembrane region" description="Helical" evidence="8">
    <location>
        <begin position="179"/>
        <end position="198"/>
    </location>
</feature>
<dbReference type="GO" id="GO:0005886">
    <property type="term" value="C:plasma membrane"/>
    <property type="evidence" value="ECO:0007669"/>
    <property type="project" value="UniProtKB-SubCell"/>
</dbReference>
<dbReference type="Pfam" id="PF01925">
    <property type="entry name" value="TauE"/>
    <property type="match status" value="1"/>
</dbReference>
<reference evidence="9 10" key="1">
    <citation type="submission" date="2020-02" db="EMBL/GenBank/DDBJ databases">
        <title>Genome sequencing for Draconibacterium sp. strain M1.</title>
        <authorList>
            <person name="Park S.-J."/>
        </authorList>
    </citation>
    <scope>NUCLEOTIDE SEQUENCE [LARGE SCALE GENOMIC DNA]</scope>
    <source>
        <strain evidence="9 10">M1</strain>
    </source>
</reference>
<evidence type="ECO:0000313" key="9">
    <source>
        <dbReference type="EMBL" id="QIA08698.1"/>
    </source>
</evidence>
<feature type="transmembrane region" description="Helical" evidence="8">
    <location>
        <begin position="101"/>
        <end position="120"/>
    </location>
</feature>
<dbReference type="AlphaFoldDB" id="A0A6C0RDG9"/>
<dbReference type="RefSeq" id="WP_163346982.1">
    <property type="nucleotide sequence ID" value="NZ_CP048409.1"/>
</dbReference>
<gene>
    <name evidence="9" type="ORF">G0Q07_13650</name>
</gene>
<keyword evidence="4 8" id="KW-1003">Cell membrane</keyword>
<evidence type="ECO:0000256" key="8">
    <source>
        <dbReference type="RuleBase" id="RU363041"/>
    </source>
</evidence>
<evidence type="ECO:0000256" key="7">
    <source>
        <dbReference type="ARBA" id="ARBA00023136"/>
    </source>
</evidence>
<evidence type="ECO:0000256" key="6">
    <source>
        <dbReference type="ARBA" id="ARBA00022989"/>
    </source>
</evidence>
<keyword evidence="10" id="KW-1185">Reference proteome</keyword>
<keyword evidence="5 8" id="KW-0812">Transmembrane</keyword>
<protein>
    <recommendedName>
        <fullName evidence="8">Probable membrane transporter protein</fullName>
    </recommendedName>
</protein>
<dbReference type="PANTHER" id="PTHR30269">
    <property type="entry name" value="TRANSMEMBRANE PROTEIN YFCA"/>
    <property type="match status" value="1"/>
</dbReference>
<accession>A0A6C0RDG9</accession>
<dbReference type="InterPro" id="IPR002781">
    <property type="entry name" value="TM_pro_TauE-like"/>
</dbReference>
<keyword evidence="3" id="KW-0813">Transport</keyword>
<feature type="transmembrane region" description="Helical" evidence="8">
    <location>
        <begin position="77"/>
        <end position="95"/>
    </location>
</feature>
<dbReference type="EMBL" id="CP048409">
    <property type="protein sequence ID" value="QIA08698.1"/>
    <property type="molecule type" value="Genomic_DNA"/>
</dbReference>
<comment type="similarity">
    <text evidence="2 8">Belongs to the 4-toluene sulfonate uptake permease (TSUP) (TC 2.A.102) family.</text>
</comment>
<feature type="transmembrane region" description="Helical" evidence="8">
    <location>
        <begin position="205"/>
        <end position="226"/>
    </location>
</feature>
<dbReference type="PANTHER" id="PTHR30269:SF0">
    <property type="entry name" value="MEMBRANE TRANSPORTER PROTEIN YFCA-RELATED"/>
    <property type="match status" value="1"/>
</dbReference>
<organism evidence="9 10">
    <name type="scientific">Draconibacterium halophilum</name>
    <dbReference type="NCBI Taxonomy" id="2706887"/>
    <lineage>
        <taxon>Bacteria</taxon>
        <taxon>Pseudomonadati</taxon>
        <taxon>Bacteroidota</taxon>
        <taxon>Bacteroidia</taxon>
        <taxon>Marinilabiliales</taxon>
        <taxon>Prolixibacteraceae</taxon>
        <taxon>Draconibacterium</taxon>
    </lineage>
</organism>
<sequence length="253" mass="27304">MDMEWYMILALIGTGIAAGFINTTAGGGSMLTIPLLMFMGLPANIANGTNRIAILLQNVIAVKTFKQKNVLDFKTDYRLAVPAIIGSIIGALFAVEIDVELLKKIIAGLMVVLLLVVVLKPEVWIKDRVGKVDPKPTVLQYIIFFGIGLFGGFIQMGVGFFLLAGLVLGCGHNLVRANAIKVFIVLIYTVFSIGIFIFHKQVDIVAGLILAAGNMLGAWLGVNFTVKGGAKYVRYVLILAMIIVILNLFGVFS</sequence>
<evidence type="ECO:0000256" key="1">
    <source>
        <dbReference type="ARBA" id="ARBA00004651"/>
    </source>
</evidence>